<keyword evidence="3" id="KW-1185">Reference proteome</keyword>
<reference evidence="2 3" key="2">
    <citation type="submission" date="2018-08" db="EMBL/GenBank/DDBJ databases">
        <authorList>
            <person name="Laetsch R D."/>
            <person name="Stevens L."/>
            <person name="Kumar S."/>
            <person name="Blaxter L. M."/>
        </authorList>
    </citation>
    <scope>NUCLEOTIDE SEQUENCE [LARGE SCALE GENOMIC DNA]</scope>
</reference>
<dbReference type="EMBL" id="UYRW01016578">
    <property type="protein sequence ID" value="VDN03368.1"/>
    <property type="molecule type" value="Genomic_DNA"/>
</dbReference>
<evidence type="ECO:0000259" key="1">
    <source>
        <dbReference type="Pfam" id="PF24611"/>
    </source>
</evidence>
<dbReference type="Pfam" id="PF24611">
    <property type="entry name" value="Spectrin_Anc-1"/>
    <property type="match status" value="1"/>
</dbReference>
<protein>
    <submittedName>
        <fullName evidence="4">Dynactin subunit 2</fullName>
    </submittedName>
</protein>
<feature type="domain" description="Nuclear anchorage protein 1 spectrin-like repeat" evidence="1">
    <location>
        <begin position="2"/>
        <end position="60"/>
    </location>
</feature>
<dbReference type="InterPro" id="IPR057134">
    <property type="entry name" value="Spectrin_Anc-1_3"/>
</dbReference>
<organism evidence="4">
    <name type="scientific">Onchocerca ochengi</name>
    <name type="common">Filarial nematode worm</name>
    <dbReference type="NCBI Taxonomy" id="42157"/>
    <lineage>
        <taxon>Eukaryota</taxon>
        <taxon>Metazoa</taxon>
        <taxon>Ecdysozoa</taxon>
        <taxon>Nematoda</taxon>
        <taxon>Chromadorea</taxon>
        <taxon>Rhabditida</taxon>
        <taxon>Spirurina</taxon>
        <taxon>Spiruromorpha</taxon>
        <taxon>Filarioidea</taxon>
        <taxon>Onchocercidae</taxon>
        <taxon>Onchocerca</taxon>
    </lineage>
</organism>
<dbReference type="AlphaFoldDB" id="A0A182EZI0"/>
<name>A0A182EZI0_ONCOC</name>
<dbReference type="STRING" id="42157.A0A182EZI0"/>
<dbReference type="OrthoDB" id="5869473at2759"/>
<reference evidence="4" key="1">
    <citation type="submission" date="2016-06" db="UniProtKB">
        <authorList>
            <consortium name="WormBaseParasite"/>
        </authorList>
    </citation>
    <scope>IDENTIFICATION</scope>
</reference>
<accession>A0A182EZI0</accession>
<sequence length="163" mass="18883">FQKAAEELNDLRGLMTKLQSLSEQLDPLEAAYADVRFYDVDVEQTQQQYENLISSMNSELHDENILNESAQQLARELEYLNGKLSIEPVIHEQLEEMLNHQLPSLQAQLQFLQTRDDEAKRTRIHVDRLSQPAIETLTEQLNHICLLVKQQLDNLAKAESQEK</sequence>
<evidence type="ECO:0000313" key="4">
    <source>
        <dbReference type="WBParaSite" id="nOo.2.0.1.t13589-RA"/>
    </source>
</evidence>
<evidence type="ECO:0000313" key="3">
    <source>
        <dbReference type="Proteomes" id="UP000271087"/>
    </source>
</evidence>
<evidence type="ECO:0000313" key="2">
    <source>
        <dbReference type="EMBL" id="VDN03368.1"/>
    </source>
</evidence>
<dbReference type="WBParaSite" id="nOo.2.0.1.t13589-RA">
    <property type="protein sequence ID" value="nOo.2.0.1.t13589-RA"/>
    <property type="gene ID" value="nOo.2.0.1.g13589"/>
</dbReference>
<gene>
    <name evidence="2" type="ORF">NOO_LOCUS13589</name>
</gene>
<proteinExistence type="predicted"/>
<dbReference type="Proteomes" id="UP000271087">
    <property type="component" value="Unassembled WGS sequence"/>
</dbReference>